<dbReference type="InterPro" id="IPR001789">
    <property type="entry name" value="Sig_transdc_resp-reg_receiver"/>
</dbReference>
<keyword evidence="4" id="KW-0805">Transcription regulation</keyword>
<evidence type="ECO:0000259" key="9">
    <source>
        <dbReference type="PROSITE" id="PS50110"/>
    </source>
</evidence>
<evidence type="ECO:0000313" key="11">
    <source>
        <dbReference type="EMBL" id="GEN36257.1"/>
    </source>
</evidence>
<dbReference type="CDD" id="cd00383">
    <property type="entry name" value="trans_reg_C"/>
    <property type="match status" value="1"/>
</dbReference>
<dbReference type="InterPro" id="IPR039420">
    <property type="entry name" value="WalR-like"/>
</dbReference>
<evidence type="ECO:0000313" key="12">
    <source>
        <dbReference type="Proteomes" id="UP000321157"/>
    </source>
</evidence>
<feature type="modified residue" description="4-aspartylphosphate" evidence="7">
    <location>
        <position position="57"/>
    </location>
</feature>
<keyword evidence="6" id="KW-0804">Transcription</keyword>
<dbReference type="GO" id="GO:0032993">
    <property type="term" value="C:protein-DNA complex"/>
    <property type="evidence" value="ECO:0007669"/>
    <property type="project" value="TreeGrafter"/>
</dbReference>
<dbReference type="GO" id="GO:0000156">
    <property type="term" value="F:phosphorelay response regulator activity"/>
    <property type="evidence" value="ECO:0007669"/>
    <property type="project" value="TreeGrafter"/>
</dbReference>
<proteinExistence type="predicted"/>
<dbReference type="CDD" id="cd17574">
    <property type="entry name" value="REC_OmpR"/>
    <property type="match status" value="1"/>
</dbReference>
<dbReference type="FunFam" id="3.40.50.2300:FF:000001">
    <property type="entry name" value="DNA-binding response regulator PhoB"/>
    <property type="match status" value="1"/>
</dbReference>
<dbReference type="Gene3D" id="3.40.50.2300">
    <property type="match status" value="1"/>
</dbReference>
<feature type="DNA-binding region" description="OmpR/PhoB-type" evidence="8">
    <location>
        <begin position="133"/>
        <end position="232"/>
    </location>
</feature>
<gene>
    <name evidence="11" type="ORF">ADA01nite_37170</name>
</gene>
<dbReference type="GO" id="GO:0005829">
    <property type="term" value="C:cytosol"/>
    <property type="evidence" value="ECO:0007669"/>
    <property type="project" value="TreeGrafter"/>
</dbReference>
<dbReference type="Pfam" id="PF00072">
    <property type="entry name" value="Response_reg"/>
    <property type="match status" value="1"/>
</dbReference>
<dbReference type="GO" id="GO:0006355">
    <property type="term" value="P:regulation of DNA-templated transcription"/>
    <property type="evidence" value="ECO:0007669"/>
    <property type="project" value="InterPro"/>
</dbReference>
<dbReference type="Gene3D" id="6.10.250.690">
    <property type="match status" value="1"/>
</dbReference>
<accession>A0A511VBE8</accession>
<dbReference type="PROSITE" id="PS50110">
    <property type="entry name" value="RESPONSE_REGULATORY"/>
    <property type="match status" value="1"/>
</dbReference>
<dbReference type="InterPro" id="IPR016032">
    <property type="entry name" value="Sig_transdc_resp-reg_C-effctor"/>
</dbReference>
<dbReference type="PANTHER" id="PTHR48111">
    <property type="entry name" value="REGULATOR OF RPOS"/>
    <property type="match status" value="1"/>
</dbReference>
<organism evidence="11 12">
    <name type="scientific">Aneurinibacillus danicus</name>
    <dbReference type="NCBI Taxonomy" id="267746"/>
    <lineage>
        <taxon>Bacteria</taxon>
        <taxon>Bacillati</taxon>
        <taxon>Bacillota</taxon>
        <taxon>Bacilli</taxon>
        <taxon>Bacillales</taxon>
        <taxon>Paenibacillaceae</taxon>
        <taxon>Aneurinibacillus group</taxon>
        <taxon>Aneurinibacillus</taxon>
    </lineage>
</organism>
<dbReference type="AlphaFoldDB" id="A0A511VBE8"/>
<sequence>MFENNPAKILLIEDERSIRGFITINLKRHKFTVIEATTGEEGLQKVKTERPDLVLLDVMLPGIDGFDVCCSLRKDFPHIAVIMLTARGEDMDKLMGLELGADDYIVKPFNPLELTARIHAVLRRVKQPVSKPKRNMESGPFRLDLQARRFFKNEQEIDVTPREFNILKMFMTNSAQALSRDEILDLSWGTDFVGDPKTVDVHIRRLREKIEDNPSRPAYIETVWGFGYCWRGEHHARD</sequence>
<dbReference type="PANTHER" id="PTHR48111:SF54">
    <property type="entry name" value="STAGE 0 SPORULATION PROTEIN A HOMOLOG"/>
    <property type="match status" value="1"/>
</dbReference>
<name>A0A511VBE8_9BACL</name>
<dbReference type="SMART" id="SM00862">
    <property type="entry name" value="Trans_reg_C"/>
    <property type="match status" value="1"/>
</dbReference>
<comment type="subcellular location">
    <subcellularLocation>
        <location evidence="1">Cytoplasm</location>
    </subcellularLocation>
</comment>
<keyword evidence="2 7" id="KW-0597">Phosphoprotein</keyword>
<evidence type="ECO:0000256" key="7">
    <source>
        <dbReference type="PROSITE-ProRule" id="PRU00169"/>
    </source>
</evidence>
<dbReference type="RefSeq" id="WP_146811897.1">
    <property type="nucleotide sequence ID" value="NZ_BJXX01000174.1"/>
</dbReference>
<keyword evidence="5 8" id="KW-0238">DNA-binding</keyword>
<dbReference type="PROSITE" id="PS51755">
    <property type="entry name" value="OMPR_PHOB"/>
    <property type="match status" value="1"/>
</dbReference>
<dbReference type="GO" id="GO:0000976">
    <property type="term" value="F:transcription cis-regulatory region binding"/>
    <property type="evidence" value="ECO:0007669"/>
    <property type="project" value="TreeGrafter"/>
</dbReference>
<dbReference type="Proteomes" id="UP000321157">
    <property type="component" value="Unassembled WGS sequence"/>
</dbReference>
<dbReference type="InterPro" id="IPR011006">
    <property type="entry name" value="CheY-like_superfamily"/>
</dbReference>
<comment type="caution">
    <text evidence="11">The sequence shown here is derived from an EMBL/GenBank/DDBJ whole genome shotgun (WGS) entry which is preliminary data.</text>
</comment>
<dbReference type="Gene3D" id="1.10.10.10">
    <property type="entry name" value="Winged helix-like DNA-binding domain superfamily/Winged helix DNA-binding domain"/>
    <property type="match status" value="1"/>
</dbReference>
<dbReference type="SUPFAM" id="SSF46894">
    <property type="entry name" value="C-terminal effector domain of the bipartite response regulators"/>
    <property type="match status" value="1"/>
</dbReference>
<reference evidence="11 12" key="1">
    <citation type="submission" date="2019-07" db="EMBL/GenBank/DDBJ databases">
        <title>Whole genome shotgun sequence of Aneurinibacillus danicus NBRC 102444.</title>
        <authorList>
            <person name="Hosoyama A."/>
            <person name="Uohara A."/>
            <person name="Ohji S."/>
            <person name="Ichikawa N."/>
        </authorList>
    </citation>
    <scope>NUCLEOTIDE SEQUENCE [LARGE SCALE GENOMIC DNA]</scope>
    <source>
        <strain evidence="11 12">NBRC 102444</strain>
    </source>
</reference>
<feature type="domain" description="OmpR/PhoB-type" evidence="10">
    <location>
        <begin position="133"/>
        <end position="232"/>
    </location>
</feature>
<protein>
    <submittedName>
        <fullName evidence="11">DNA-binding response regulator</fullName>
    </submittedName>
</protein>
<dbReference type="FunFam" id="1.10.10.10:FF:000018">
    <property type="entry name" value="DNA-binding response regulator ResD"/>
    <property type="match status" value="1"/>
</dbReference>
<dbReference type="OrthoDB" id="9790442at2"/>
<evidence type="ECO:0000256" key="3">
    <source>
        <dbReference type="ARBA" id="ARBA00023012"/>
    </source>
</evidence>
<evidence type="ECO:0000256" key="5">
    <source>
        <dbReference type="ARBA" id="ARBA00023125"/>
    </source>
</evidence>
<dbReference type="SMART" id="SM00448">
    <property type="entry name" value="REC"/>
    <property type="match status" value="1"/>
</dbReference>
<dbReference type="EMBL" id="BJXX01000174">
    <property type="protein sequence ID" value="GEN36257.1"/>
    <property type="molecule type" value="Genomic_DNA"/>
</dbReference>
<evidence type="ECO:0000259" key="10">
    <source>
        <dbReference type="PROSITE" id="PS51755"/>
    </source>
</evidence>
<dbReference type="InterPro" id="IPR036388">
    <property type="entry name" value="WH-like_DNA-bd_sf"/>
</dbReference>
<evidence type="ECO:0000256" key="4">
    <source>
        <dbReference type="ARBA" id="ARBA00023015"/>
    </source>
</evidence>
<feature type="domain" description="Response regulatory" evidence="9">
    <location>
        <begin position="8"/>
        <end position="122"/>
    </location>
</feature>
<dbReference type="InterPro" id="IPR001867">
    <property type="entry name" value="OmpR/PhoB-type_DNA-bd"/>
</dbReference>
<evidence type="ECO:0000256" key="2">
    <source>
        <dbReference type="ARBA" id="ARBA00022553"/>
    </source>
</evidence>
<evidence type="ECO:0000256" key="1">
    <source>
        <dbReference type="ARBA" id="ARBA00004496"/>
    </source>
</evidence>
<evidence type="ECO:0000256" key="8">
    <source>
        <dbReference type="PROSITE-ProRule" id="PRU01091"/>
    </source>
</evidence>
<keyword evidence="12" id="KW-1185">Reference proteome</keyword>
<keyword evidence="3" id="KW-0902">Two-component regulatory system</keyword>
<evidence type="ECO:0000256" key="6">
    <source>
        <dbReference type="ARBA" id="ARBA00023163"/>
    </source>
</evidence>
<dbReference type="SUPFAM" id="SSF52172">
    <property type="entry name" value="CheY-like"/>
    <property type="match status" value="1"/>
</dbReference>
<dbReference type="Pfam" id="PF00486">
    <property type="entry name" value="Trans_reg_C"/>
    <property type="match status" value="1"/>
</dbReference>